<dbReference type="GeneID" id="8230575"/>
<dbReference type="InterPro" id="IPR051276">
    <property type="entry name" value="Saccharopine_DH-like_oxidrdct"/>
</dbReference>
<dbReference type="GO" id="GO:0005739">
    <property type="term" value="C:mitochondrion"/>
    <property type="evidence" value="ECO:0007669"/>
    <property type="project" value="TreeGrafter"/>
</dbReference>
<dbReference type="OrthoDB" id="10268090at2759"/>
<evidence type="ECO:0000313" key="4">
    <source>
        <dbReference type="EMBL" id="EEB16767.1"/>
    </source>
</evidence>
<dbReference type="VEuPathDB" id="VectorBase:PHUM436560"/>
<dbReference type="FunFam" id="3.40.50.720:FF:000178">
    <property type="entry name" value="Saccharopine dehydrogenase-like oxidoreductase"/>
    <property type="match status" value="1"/>
</dbReference>
<keyword evidence="2" id="KW-1133">Transmembrane helix</keyword>
<dbReference type="HOGENOM" id="CLU_031002_1_0_1"/>
<dbReference type="Gene3D" id="3.40.50.720">
    <property type="entry name" value="NAD(P)-binding Rossmann-like Domain"/>
    <property type="match status" value="1"/>
</dbReference>
<reference evidence="4" key="2">
    <citation type="submission" date="2007-04" db="EMBL/GenBank/DDBJ databases">
        <title>The genome of the human body louse.</title>
        <authorList>
            <consortium name="The Human Body Louse Genome Consortium"/>
            <person name="Kirkness E."/>
            <person name="Walenz B."/>
            <person name="Hass B."/>
            <person name="Bruggner R."/>
            <person name="Strausberg R."/>
        </authorList>
    </citation>
    <scope>NUCLEOTIDE SEQUENCE</scope>
    <source>
        <strain evidence="4">USDA</strain>
    </source>
</reference>
<dbReference type="FunCoup" id="E0VTR1">
    <property type="interactions" value="388"/>
</dbReference>
<evidence type="ECO:0000259" key="3">
    <source>
        <dbReference type="Pfam" id="PF03435"/>
    </source>
</evidence>
<feature type="domain" description="Saccharopine dehydrogenase NADP binding" evidence="3">
    <location>
        <begin position="7"/>
        <end position="141"/>
    </location>
</feature>
<comment type="similarity">
    <text evidence="1">Belongs to the saccharopine dehydrogenase family.</text>
</comment>
<dbReference type="GO" id="GO:0009247">
    <property type="term" value="P:glycolipid biosynthetic process"/>
    <property type="evidence" value="ECO:0007669"/>
    <property type="project" value="TreeGrafter"/>
</dbReference>
<sequence length="427" mass="47444">MGRIDLVIFGATGFTGKYTIKNLIKIAKMKNLHFTWGVAGRNKEKLSKTLIEMSKDEDYDISKVTQIIADLNDSDSLNAMAKQAKIIVNCCGPYRFYGEAVIKACIENKTHHVDVSGEPQFMEKMQLKYHEDAKENEVYVVSACGFDSIPADMGVVFLKNEFGGQLNSVDIFLDSWVSGQKTGSTVHFGTWESAVYGVGCKSELKPLRQKLFTKPLPALKPKLERRLPLTKVDALKDKWCLPFPGADKAVIRRSQYYFYEHDNQRPIQVGTYIAFPSLIGALLVTCAAAVFALMTKFNLGRKLLLAYPKFFSFGFASHEGPPENEAENTFFTFTFLGKGWKEKLNNPLDAEGIQPNKTLIAKVSGNNPGYGATCILLLVSALTVLKENDKMPEKGGVYPPGAAFANTNMIKMLNELGVKFEIVPQNN</sequence>
<gene>
    <name evidence="5" type="primary">8230575</name>
    <name evidence="4" type="ORF">Phum_PHUM436560</name>
</gene>
<dbReference type="KEGG" id="phu:Phum_PHUM436560"/>
<dbReference type="InParanoid" id="E0VTR1"/>
<dbReference type="PANTHER" id="PTHR12286">
    <property type="entry name" value="SACCHAROPINE DEHYDROGENASE-LIKE OXIDOREDUCTASE"/>
    <property type="match status" value="1"/>
</dbReference>
<dbReference type="OMA" id="KRPVQMH"/>
<organism>
    <name type="scientific">Pediculus humanus subsp. corporis</name>
    <name type="common">Body louse</name>
    <dbReference type="NCBI Taxonomy" id="121224"/>
    <lineage>
        <taxon>Eukaryota</taxon>
        <taxon>Metazoa</taxon>
        <taxon>Ecdysozoa</taxon>
        <taxon>Arthropoda</taxon>
        <taxon>Hexapoda</taxon>
        <taxon>Insecta</taxon>
        <taxon>Pterygota</taxon>
        <taxon>Neoptera</taxon>
        <taxon>Paraneoptera</taxon>
        <taxon>Psocodea</taxon>
        <taxon>Troctomorpha</taxon>
        <taxon>Phthiraptera</taxon>
        <taxon>Anoplura</taxon>
        <taxon>Pediculidae</taxon>
        <taxon>Pediculus</taxon>
    </lineage>
</organism>
<evidence type="ECO:0000256" key="2">
    <source>
        <dbReference type="SAM" id="Phobius"/>
    </source>
</evidence>
<dbReference type="EMBL" id="AAZO01005334">
    <property type="status" value="NOT_ANNOTATED_CDS"/>
    <property type="molecule type" value="Genomic_DNA"/>
</dbReference>
<dbReference type="GO" id="GO:0005811">
    <property type="term" value="C:lipid droplet"/>
    <property type="evidence" value="ECO:0007669"/>
    <property type="project" value="TreeGrafter"/>
</dbReference>
<dbReference type="AlphaFoldDB" id="E0VTR1"/>
<dbReference type="Proteomes" id="UP000009046">
    <property type="component" value="Unassembled WGS sequence"/>
</dbReference>
<dbReference type="RefSeq" id="XP_002429505.1">
    <property type="nucleotide sequence ID" value="XM_002429460.1"/>
</dbReference>
<dbReference type="InterPro" id="IPR036291">
    <property type="entry name" value="NAD(P)-bd_dom_sf"/>
</dbReference>
<dbReference type="SUPFAM" id="SSF51735">
    <property type="entry name" value="NAD(P)-binding Rossmann-fold domains"/>
    <property type="match status" value="1"/>
</dbReference>
<dbReference type="EMBL" id="DS235771">
    <property type="protein sequence ID" value="EEB16767.1"/>
    <property type="molecule type" value="Genomic_DNA"/>
</dbReference>
<dbReference type="PANTHER" id="PTHR12286:SF5">
    <property type="entry name" value="SACCHAROPINE DEHYDROGENASE-LIKE OXIDOREDUCTASE"/>
    <property type="match status" value="1"/>
</dbReference>
<keyword evidence="2" id="KW-0472">Membrane</keyword>
<dbReference type="InterPro" id="IPR005097">
    <property type="entry name" value="Sacchrp_dh_NADP-bd"/>
</dbReference>
<name>E0VTR1_PEDHC</name>
<evidence type="ECO:0000313" key="5">
    <source>
        <dbReference type="EnsemblMetazoa" id="PHUM436560-PA"/>
    </source>
</evidence>
<evidence type="ECO:0000256" key="1">
    <source>
        <dbReference type="ARBA" id="ARBA00038048"/>
    </source>
</evidence>
<dbReference type="STRING" id="121224.E0VTR1"/>
<dbReference type="EnsemblMetazoa" id="PHUM436560-RA">
    <property type="protein sequence ID" value="PHUM436560-PA"/>
    <property type="gene ID" value="PHUM436560"/>
</dbReference>
<keyword evidence="6" id="KW-1185">Reference proteome</keyword>
<protein>
    <recommendedName>
        <fullName evidence="3">Saccharopine dehydrogenase NADP binding domain-containing protein</fullName>
    </recommendedName>
</protein>
<proteinExistence type="inferred from homology"/>
<evidence type="ECO:0000313" key="6">
    <source>
        <dbReference type="Proteomes" id="UP000009046"/>
    </source>
</evidence>
<dbReference type="GO" id="GO:0005886">
    <property type="term" value="C:plasma membrane"/>
    <property type="evidence" value="ECO:0007669"/>
    <property type="project" value="TreeGrafter"/>
</dbReference>
<feature type="transmembrane region" description="Helical" evidence="2">
    <location>
        <begin position="272"/>
        <end position="294"/>
    </location>
</feature>
<dbReference type="eggNOG" id="KOG2733">
    <property type="taxonomic scope" value="Eukaryota"/>
</dbReference>
<reference evidence="4" key="1">
    <citation type="submission" date="2007-04" db="EMBL/GenBank/DDBJ databases">
        <title>Annotation of Pediculus humanus corporis strain USDA.</title>
        <authorList>
            <person name="Kirkness E."/>
            <person name="Hannick L."/>
            <person name="Hass B."/>
            <person name="Bruggner R."/>
            <person name="Lawson D."/>
            <person name="Bidwell S."/>
            <person name="Joardar V."/>
            <person name="Caler E."/>
            <person name="Walenz B."/>
            <person name="Inman J."/>
            <person name="Schobel S."/>
            <person name="Galinsky K."/>
            <person name="Amedeo P."/>
            <person name="Strausberg R."/>
        </authorList>
    </citation>
    <scope>NUCLEOTIDE SEQUENCE</scope>
    <source>
        <strain evidence="4">USDA</strain>
    </source>
</reference>
<keyword evidence="2" id="KW-0812">Transmembrane</keyword>
<reference evidence="5" key="3">
    <citation type="submission" date="2020-05" db="UniProtKB">
        <authorList>
            <consortium name="EnsemblMetazoa"/>
        </authorList>
    </citation>
    <scope>IDENTIFICATION</scope>
    <source>
        <strain evidence="5">USDA</strain>
    </source>
</reference>
<accession>E0VTR1</accession>
<dbReference type="Pfam" id="PF03435">
    <property type="entry name" value="Sacchrp_dh_NADP"/>
    <property type="match status" value="1"/>
</dbReference>
<dbReference type="CTD" id="8230575"/>